<dbReference type="PROSITE" id="PS00409">
    <property type="entry name" value="PROKAR_NTER_METHYL"/>
    <property type="match status" value="1"/>
</dbReference>
<keyword evidence="7" id="KW-0281">Fimbrium</keyword>
<dbReference type="OrthoDB" id="115249at2"/>
<dbReference type="NCBIfam" id="TIGR02532">
    <property type="entry name" value="IV_pilin_GFxxxE"/>
    <property type="match status" value="1"/>
</dbReference>
<dbReference type="InterPro" id="IPR045584">
    <property type="entry name" value="Pilin-like"/>
</dbReference>
<dbReference type="SUPFAM" id="SSF54523">
    <property type="entry name" value="Pili subunits"/>
    <property type="match status" value="1"/>
</dbReference>
<dbReference type="RefSeq" id="WP_002708224.1">
    <property type="nucleotide sequence ID" value="NZ_JH651384.1"/>
</dbReference>
<sequence precursor="true">MKSKQTGFTLIELMIVVAIIGILSAIALPAYQEYLIRGKILEGLKQADSAKTSITSQAATIADIYVAATDWNSQENHNGTVPNSKYVDLITVDDDTGVITVDFNHTTIGVSSGEDQLTLTPSIHTTSGVVLLNAALTAGTTGAFEWACASGSSSTSTNRGIPSVVPDHPLNPKYVPAECR</sequence>
<proteinExistence type="inferred from homology"/>
<evidence type="ECO:0000313" key="9">
    <source>
        <dbReference type="EMBL" id="EIJ34291.1"/>
    </source>
</evidence>
<reference evidence="10" key="1">
    <citation type="journal article" date="2011" name="Stand. Genomic Sci.">
        <title>Genome sequence of the filamentous, gliding Thiothrix nivea neotype strain (JP2(T)).</title>
        <authorList>
            <person name="Lapidus A."/>
            <person name="Nolan M."/>
            <person name="Lucas S."/>
            <person name="Glavina Del Rio T."/>
            <person name="Tice H."/>
            <person name="Cheng J.F."/>
            <person name="Tapia R."/>
            <person name="Han C."/>
            <person name="Goodwin L."/>
            <person name="Pitluck S."/>
            <person name="Liolios K."/>
            <person name="Pagani I."/>
            <person name="Ivanova N."/>
            <person name="Huntemann M."/>
            <person name="Mavromatis K."/>
            <person name="Mikhailova N."/>
            <person name="Pati A."/>
            <person name="Chen A."/>
            <person name="Palaniappan K."/>
            <person name="Land M."/>
            <person name="Brambilla E.M."/>
            <person name="Rohde M."/>
            <person name="Abt B."/>
            <person name="Verbarg S."/>
            <person name="Goker M."/>
            <person name="Bristow J."/>
            <person name="Eisen J.A."/>
            <person name="Markowitz V."/>
            <person name="Hugenholtz P."/>
            <person name="Kyrpides N.C."/>
            <person name="Klenk H.P."/>
            <person name="Woyke T."/>
        </authorList>
    </citation>
    <scope>NUCLEOTIDE SEQUENCE [LARGE SCALE GENOMIC DNA]</scope>
    <source>
        <strain evidence="10">ATCC 35100 / DSM 5205 / JP2</strain>
    </source>
</reference>
<evidence type="ECO:0000256" key="3">
    <source>
        <dbReference type="ARBA" id="ARBA00022481"/>
    </source>
</evidence>
<evidence type="ECO:0000256" key="4">
    <source>
        <dbReference type="ARBA" id="ARBA00022692"/>
    </source>
</evidence>
<evidence type="ECO:0000256" key="1">
    <source>
        <dbReference type="ARBA" id="ARBA00004167"/>
    </source>
</evidence>
<evidence type="ECO:0000256" key="7">
    <source>
        <dbReference type="RuleBase" id="RU000389"/>
    </source>
</evidence>
<dbReference type="Proteomes" id="UP000005317">
    <property type="component" value="Unassembled WGS sequence"/>
</dbReference>
<dbReference type="Pfam" id="PF07963">
    <property type="entry name" value="N_methyl"/>
    <property type="match status" value="1"/>
</dbReference>
<dbReference type="InterPro" id="IPR012902">
    <property type="entry name" value="N_methyl_site"/>
</dbReference>
<dbReference type="Gene3D" id="3.30.700.10">
    <property type="entry name" value="Glycoprotein, Type 4 Pilin"/>
    <property type="match status" value="1"/>
</dbReference>
<dbReference type="GO" id="GO:0007155">
    <property type="term" value="P:cell adhesion"/>
    <property type="evidence" value="ECO:0007669"/>
    <property type="project" value="InterPro"/>
</dbReference>
<evidence type="ECO:0000256" key="2">
    <source>
        <dbReference type="ARBA" id="ARBA00005233"/>
    </source>
</evidence>
<evidence type="ECO:0000256" key="8">
    <source>
        <dbReference type="SAM" id="Phobius"/>
    </source>
</evidence>
<dbReference type="PANTHER" id="PTHR30093:SF44">
    <property type="entry name" value="TYPE II SECRETION SYSTEM CORE PROTEIN G"/>
    <property type="match status" value="1"/>
</dbReference>
<feature type="transmembrane region" description="Helical" evidence="8">
    <location>
        <begin position="7"/>
        <end position="31"/>
    </location>
</feature>
<dbReference type="GO" id="GO:0016020">
    <property type="term" value="C:membrane"/>
    <property type="evidence" value="ECO:0007669"/>
    <property type="project" value="UniProtKB-SubCell"/>
</dbReference>
<dbReference type="EMBL" id="JH651384">
    <property type="protein sequence ID" value="EIJ34291.1"/>
    <property type="molecule type" value="Genomic_DNA"/>
</dbReference>
<dbReference type="PANTHER" id="PTHR30093">
    <property type="entry name" value="GENERAL SECRETION PATHWAY PROTEIN G"/>
    <property type="match status" value="1"/>
</dbReference>
<comment type="similarity">
    <text evidence="2 7">Belongs to the N-Me-Phe pilin family.</text>
</comment>
<evidence type="ECO:0000256" key="5">
    <source>
        <dbReference type="ARBA" id="ARBA00022989"/>
    </source>
</evidence>
<protein>
    <submittedName>
        <fullName evidence="9">Type IV pilin structural subunit</fullName>
    </submittedName>
</protein>
<keyword evidence="4 8" id="KW-0812">Transmembrane</keyword>
<gene>
    <name evidence="9" type="ORF">Thini_1708</name>
</gene>
<comment type="subcellular location">
    <subcellularLocation>
        <location evidence="1">Membrane</location>
        <topology evidence="1">Single-pass membrane protein</topology>
    </subcellularLocation>
</comment>
<keyword evidence="3" id="KW-0488">Methylation</keyword>
<keyword evidence="10" id="KW-1185">Reference proteome</keyword>
<dbReference type="Pfam" id="PF00114">
    <property type="entry name" value="Pilin"/>
    <property type="match status" value="1"/>
</dbReference>
<dbReference type="AlphaFoldDB" id="A0A656HB18"/>
<keyword evidence="5 8" id="KW-1133">Transmembrane helix</keyword>
<name>A0A656HB18_THINJ</name>
<keyword evidence="6 8" id="KW-0472">Membrane</keyword>
<organism evidence="9 10">
    <name type="scientific">Thiothrix nivea (strain ATCC 35100 / DSM 5205 / JP2)</name>
    <dbReference type="NCBI Taxonomy" id="870187"/>
    <lineage>
        <taxon>Bacteria</taxon>
        <taxon>Pseudomonadati</taxon>
        <taxon>Pseudomonadota</taxon>
        <taxon>Gammaproteobacteria</taxon>
        <taxon>Thiotrichales</taxon>
        <taxon>Thiotrichaceae</taxon>
        <taxon>Thiothrix</taxon>
    </lineage>
</organism>
<evidence type="ECO:0000256" key="6">
    <source>
        <dbReference type="ARBA" id="ARBA00023136"/>
    </source>
</evidence>
<dbReference type="InterPro" id="IPR001082">
    <property type="entry name" value="Pilin"/>
</dbReference>
<evidence type="ECO:0000313" key="10">
    <source>
        <dbReference type="Proteomes" id="UP000005317"/>
    </source>
</evidence>
<dbReference type="GO" id="GO:0009289">
    <property type="term" value="C:pilus"/>
    <property type="evidence" value="ECO:0007669"/>
    <property type="project" value="InterPro"/>
</dbReference>
<accession>A0A656HB18</accession>